<keyword evidence="2" id="KW-1185">Reference proteome</keyword>
<evidence type="ECO:0008006" key="3">
    <source>
        <dbReference type="Google" id="ProtNLM"/>
    </source>
</evidence>
<name>A0ABM7IVQ4_9MYCO</name>
<proteinExistence type="predicted"/>
<sequence length="74" mass="8541">MSRIAGATVDQEFFDCADVVTYLHGKGLKHITERSVVRATYEGRKLLKSTRIGARTYWAREDIDAWIKRLRNQA</sequence>
<dbReference type="EMBL" id="AP022579">
    <property type="protein sequence ID" value="BBX90939.1"/>
    <property type="molecule type" value="Genomic_DNA"/>
</dbReference>
<dbReference type="Proteomes" id="UP000466683">
    <property type="component" value="Chromosome"/>
</dbReference>
<accession>A0ABM7IVQ4</accession>
<reference evidence="1 2" key="1">
    <citation type="journal article" date="2019" name="Emerg. Microbes Infect.">
        <title>Comprehensive subspecies identification of 175 nontuberculous mycobacteria species based on 7547 genomic profiles.</title>
        <authorList>
            <person name="Matsumoto Y."/>
            <person name="Kinjo T."/>
            <person name="Motooka D."/>
            <person name="Nabeya D."/>
            <person name="Jung N."/>
            <person name="Uechi K."/>
            <person name="Horii T."/>
            <person name="Iida T."/>
            <person name="Fujita J."/>
            <person name="Nakamura S."/>
        </authorList>
    </citation>
    <scope>NUCLEOTIDE SEQUENCE [LARGE SCALE GENOMIC DNA]</scope>
    <source>
        <strain evidence="1 2">JCM 15653</strain>
    </source>
</reference>
<evidence type="ECO:0000313" key="1">
    <source>
        <dbReference type="EMBL" id="BBX90939.1"/>
    </source>
</evidence>
<organism evidence="1 2">
    <name type="scientific">Mycolicibacterium boenickei</name>
    <dbReference type="NCBI Taxonomy" id="146017"/>
    <lineage>
        <taxon>Bacteria</taxon>
        <taxon>Bacillati</taxon>
        <taxon>Actinomycetota</taxon>
        <taxon>Actinomycetes</taxon>
        <taxon>Mycobacteriales</taxon>
        <taxon>Mycobacteriaceae</taxon>
        <taxon>Mycolicibacterium</taxon>
    </lineage>
</organism>
<protein>
    <recommendedName>
        <fullName evidence="3">Helix-turn-helix domain-containing protein</fullName>
    </recommendedName>
</protein>
<evidence type="ECO:0000313" key="2">
    <source>
        <dbReference type="Proteomes" id="UP000466683"/>
    </source>
</evidence>
<gene>
    <name evidence="1" type="ORF">MBOE_25880</name>
</gene>